<dbReference type="EMBL" id="GL379791">
    <property type="protein sequence ID" value="EGT52248.1"/>
    <property type="molecule type" value="Genomic_DNA"/>
</dbReference>
<keyword evidence="1" id="KW-1133">Transmembrane helix</keyword>
<dbReference type="OMA" id="IYFNWLM"/>
<keyword evidence="3" id="KW-1185">Reference proteome</keyword>
<reference evidence="3" key="1">
    <citation type="submission" date="2011-07" db="EMBL/GenBank/DDBJ databases">
        <authorList>
            <consortium name="Caenorhabditis brenneri Sequencing and Analysis Consortium"/>
            <person name="Wilson R.K."/>
        </authorList>
    </citation>
    <scope>NUCLEOTIDE SEQUENCE [LARGE SCALE GENOMIC DNA]</scope>
    <source>
        <strain evidence="3">PB2801</strain>
    </source>
</reference>
<evidence type="ECO:0008006" key="4">
    <source>
        <dbReference type="Google" id="ProtNLM"/>
    </source>
</evidence>
<dbReference type="eggNOG" id="ENOG502TJD2">
    <property type="taxonomic scope" value="Eukaryota"/>
</dbReference>
<dbReference type="HOGENOM" id="CLU_069454_0_0_1"/>
<evidence type="ECO:0000313" key="3">
    <source>
        <dbReference type="Proteomes" id="UP000008068"/>
    </source>
</evidence>
<accession>G0MEJ6</accession>
<name>G0MEJ6_CAEBE</name>
<dbReference type="Proteomes" id="UP000008068">
    <property type="component" value="Unassembled WGS sequence"/>
</dbReference>
<feature type="transmembrane region" description="Helical" evidence="1">
    <location>
        <begin position="42"/>
        <end position="69"/>
    </location>
</feature>
<organism evidence="3">
    <name type="scientific">Caenorhabditis brenneri</name>
    <name type="common">Nematode worm</name>
    <dbReference type="NCBI Taxonomy" id="135651"/>
    <lineage>
        <taxon>Eukaryota</taxon>
        <taxon>Metazoa</taxon>
        <taxon>Ecdysozoa</taxon>
        <taxon>Nematoda</taxon>
        <taxon>Chromadorea</taxon>
        <taxon>Rhabditida</taxon>
        <taxon>Rhabditina</taxon>
        <taxon>Rhabditomorpha</taxon>
        <taxon>Rhabditoidea</taxon>
        <taxon>Rhabditidae</taxon>
        <taxon>Peloderinae</taxon>
        <taxon>Caenorhabditis</taxon>
    </lineage>
</organism>
<feature type="transmembrane region" description="Helical" evidence="1">
    <location>
        <begin position="183"/>
        <end position="201"/>
    </location>
</feature>
<dbReference type="InParanoid" id="G0MEJ6"/>
<evidence type="ECO:0000256" key="1">
    <source>
        <dbReference type="SAM" id="Phobius"/>
    </source>
</evidence>
<gene>
    <name evidence="2" type="ORF">CAEBREN_01922</name>
</gene>
<dbReference type="STRING" id="135651.G0MEJ6"/>
<keyword evidence="1" id="KW-0472">Membrane</keyword>
<feature type="transmembrane region" description="Helical" evidence="1">
    <location>
        <begin position="144"/>
        <end position="163"/>
    </location>
</feature>
<dbReference type="Pfam" id="PF03383">
    <property type="entry name" value="Serpentine_r_xa"/>
    <property type="match status" value="1"/>
</dbReference>
<keyword evidence="1" id="KW-0812">Transmembrane</keyword>
<sequence>MYMPNQQYTFSIALFVSLFYDLSLLSAILIRKYRDTQKEQIPVVYIFSMLFCGIVNKISIIMLFDGYIISNWMDPENEYQEFMGRELTLIGSFGYLTPIDLNLLMTINKLSVVFFPKNRLFTNRRLIIYCLITMITDFQNKFTIFLPATALFVNVFIVLYFRYFSDIGSKNPESKSKANRGKYMIRSTLFISICLSIYEAGKTFIRVYPETFEHFSESTALIFQYIRILSFCYLNFIVYFLKTESTRKLILEFYGYKRKKNQVDCFIVMI</sequence>
<dbReference type="AlphaFoldDB" id="G0MEJ6"/>
<proteinExistence type="predicted"/>
<dbReference type="OrthoDB" id="5787455at2759"/>
<feature type="transmembrane region" description="Helical" evidence="1">
    <location>
        <begin position="12"/>
        <end position="30"/>
    </location>
</feature>
<protein>
    <recommendedName>
        <fullName evidence="4">G-protein coupled receptors family 1 profile domain-containing protein</fullName>
    </recommendedName>
</protein>
<dbReference type="InterPro" id="IPR005047">
    <property type="entry name" value="7TM_GPCR_serpentine_rcpt_Srxa"/>
</dbReference>
<feature type="transmembrane region" description="Helical" evidence="1">
    <location>
        <begin position="221"/>
        <end position="241"/>
    </location>
</feature>
<evidence type="ECO:0000313" key="2">
    <source>
        <dbReference type="EMBL" id="EGT52248.1"/>
    </source>
</evidence>
<dbReference type="PANTHER" id="PTHR23018">
    <property type="entry name" value="SERPENTINE RECEPTOR, CLASS XA-RELATED"/>
    <property type="match status" value="1"/>
</dbReference>